<keyword evidence="1" id="KW-0812">Transmembrane</keyword>
<protein>
    <submittedName>
        <fullName evidence="2">Zinc ribbon domain-containing protein</fullName>
    </submittedName>
</protein>
<dbReference type="EMBL" id="AP025028">
    <property type="protein sequence ID" value="BDA79775.1"/>
    <property type="molecule type" value="Genomic_DNA"/>
</dbReference>
<evidence type="ECO:0000313" key="3">
    <source>
        <dbReference type="Proteomes" id="UP000245263"/>
    </source>
</evidence>
<evidence type="ECO:0000256" key="1">
    <source>
        <dbReference type="SAM" id="Phobius"/>
    </source>
</evidence>
<keyword evidence="1" id="KW-1133">Transmembrane helix</keyword>
<reference evidence="2 3" key="1">
    <citation type="submission" date="2021-08" db="EMBL/GenBank/DDBJ databases">
        <title>Complete genome sequence of Leptospira kobayashii strain E30.</title>
        <authorList>
            <person name="Nakao R."/>
            <person name="Nakamura S."/>
            <person name="Masuzawa T."/>
            <person name="Koizumi N."/>
        </authorList>
    </citation>
    <scope>NUCLEOTIDE SEQUENCE [LARGE SCALE GENOMIC DNA]</scope>
    <source>
        <strain evidence="2 3">E30</strain>
    </source>
</reference>
<evidence type="ECO:0000313" key="2">
    <source>
        <dbReference type="EMBL" id="BDA79775.1"/>
    </source>
</evidence>
<dbReference type="RefSeq" id="WP_109020424.1">
    <property type="nucleotide sequence ID" value="NZ_AP025028.1"/>
</dbReference>
<sequence length="143" mass="16616">MDFLLYFYILLFGLILLSPFLIFYYYFQTDSSPFGKDSEEELLPFTQKKQNLLDSLKDVRSDFHSRKLTEEEFQSISVPFLQKLDEVELEIKNFKETKNLTKQTIQTLEPQRTVEGWTCRNCGTSISIPNANFCPSCGSSKLA</sequence>
<keyword evidence="1" id="KW-0472">Membrane</keyword>
<keyword evidence="3" id="KW-1185">Reference proteome</keyword>
<organism evidence="2 3">
    <name type="scientific">Leptospira kobayashii</name>
    <dbReference type="NCBI Taxonomy" id="1917830"/>
    <lineage>
        <taxon>Bacteria</taxon>
        <taxon>Pseudomonadati</taxon>
        <taxon>Spirochaetota</taxon>
        <taxon>Spirochaetia</taxon>
        <taxon>Leptospirales</taxon>
        <taxon>Leptospiraceae</taxon>
        <taxon>Leptospira</taxon>
    </lineage>
</organism>
<proteinExistence type="predicted"/>
<accession>A0ABN6KFA8</accession>
<feature type="transmembrane region" description="Helical" evidence="1">
    <location>
        <begin position="6"/>
        <end position="27"/>
    </location>
</feature>
<gene>
    <name evidence="2" type="ORF">LPTSP3_g27050</name>
</gene>
<name>A0ABN6KFA8_9LEPT</name>
<dbReference type="Proteomes" id="UP000245263">
    <property type="component" value="Chromosome 1"/>
</dbReference>